<dbReference type="InterPro" id="IPR000768">
    <property type="entry name" value="ART"/>
</dbReference>
<sequence length="1260" mass="144225">MAIVAEPSYFYRGCSGKPGSNVRIGELIGFGQFTSTTIESSKGTVFCGGKMETFFVIMNGGTVSKKVIPMKSHSEYAEENEILLSPFLLYRVVRMEQAGSTTYKAYNGGLPTDVNGMADKPEQEGEEEETTPISGEEIAPAEAETTPTPEESAAPSEPPVSEESAAPTPPPGAEEIPAPTEPPVAEETAPPTSPPGAEETAAAPTPPLVAEEAPQSPPENKDDEPKPDSPTTPVTPQQDDSPPSDVAGGEESSPPSEPGVVLPPSTPTEQGDETAGEEEEEEEDLAFLTDLDRREETLSKEELESEEADFREKYGLDLGDEEEGDEDDEEEEEDTTENVAPPKLPSDEELAAIIRFLEEEREGEEGDNLGDNDEQEDQSPETNLLPVQATPTDRGDEPNVIVLGPDHPKMARFQAALNAHLKKQIYLADMEIRNMENELKSKTRDRTELGASLYNYQHEIQRQTETMERYEKEMDTMNKKRDKIEKKAKELKVVLGEMKAEVRKEEEKELTLRDSMKALDYTEHVVRTAAEKYEGELKIRHLVNEKLEKLRAKAESDKRDQDFYLDKVLTHMQSMELINAGIKRQIQAHVDEQSQLNTYINEAVTEIEALQIEKLHLQRAWNETVAVVRVRDDAIKAARETFQKVVEELRIRESELRAMHRLIAKEQEGHERSVILVRRRKMEERVLRRRLANLKAINQRLRDQLGELSQVRKTVEMELLRANAAFSKREKELIQPRRRLEALVLEKIKLEDKILTAMQEQSGLSKTSAHIQGLIKEARIKTRMMESEVTKVENENSLLAVDVEHLRSSLFKKTSSLSELEKRCIAQEKVLEEQLRDIVQSERIIAKKTTEVEKLNKKLEKFITKEDGVEMGPLEREIRNLEKQIQTEKDEVNQLQEDWLKRQDDLVRLSNQRDYLLHQNELLRKEVFIMERKRQRLDTEVGKKKDEINRIRKATEGLNKEISAVNAKLHRDKSSHDQMDKDNVLIQNEFVAMLKDAEMEALELERDIEYLEQERETIIHSLREAHEQNLSWEKKVRLAKELKDNLKKEQEGSNSALKLDIHHMTVRYHDIIRAQEKLMADLERSIERRDRIIQQADIALHHKNKNVRNTKLNIQRNFTSLREKNKLLAREAREVEQQVKTTMDNIHQLEEKLTEASNELNRVKETILACEEKIAEASILKHKNLVEIVLRQEKFRTLESIKYNRYKPAGRSVTEIGKMLEEAERDCFALMELAEDIGKEYPEALVHLKIVKASILPTSV</sequence>
<comment type="catalytic activity">
    <reaction evidence="5 6">
        <text>L-arginyl-[protein] + NAD(+) = N(omega)-(ADP-D-ribosyl)-L-arginyl-[protein] + nicotinamide + H(+)</text>
        <dbReference type="Rhea" id="RHEA:19149"/>
        <dbReference type="Rhea" id="RHEA-COMP:10532"/>
        <dbReference type="Rhea" id="RHEA-COMP:15087"/>
        <dbReference type="ChEBI" id="CHEBI:15378"/>
        <dbReference type="ChEBI" id="CHEBI:17154"/>
        <dbReference type="ChEBI" id="CHEBI:29965"/>
        <dbReference type="ChEBI" id="CHEBI:57540"/>
        <dbReference type="ChEBI" id="CHEBI:142554"/>
        <dbReference type="EC" id="2.4.2.31"/>
    </reaction>
</comment>
<feature type="compositionally biased region" description="Polar residues" evidence="8">
    <location>
        <begin position="231"/>
        <end position="241"/>
    </location>
</feature>
<keyword evidence="7" id="KW-0175">Coiled coil</keyword>
<evidence type="ECO:0000313" key="9">
    <source>
        <dbReference type="EMBL" id="OXA46632.1"/>
    </source>
</evidence>
<dbReference type="InterPro" id="IPR037386">
    <property type="entry name" value="CCDC40"/>
</dbReference>
<feature type="compositionally biased region" description="Low complexity" evidence="8">
    <location>
        <begin position="131"/>
        <end position="166"/>
    </location>
</feature>
<evidence type="ECO:0000256" key="3">
    <source>
        <dbReference type="ARBA" id="ARBA00022679"/>
    </source>
</evidence>
<feature type="compositionally biased region" description="Low complexity" evidence="8">
    <location>
        <begin position="173"/>
        <end position="214"/>
    </location>
</feature>
<dbReference type="OrthoDB" id="188741at2759"/>
<keyword evidence="6" id="KW-0521">NADP</keyword>
<proteinExistence type="inferred from homology"/>
<organism evidence="9 10">
    <name type="scientific">Folsomia candida</name>
    <name type="common">Springtail</name>
    <dbReference type="NCBI Taxonomy" id="158441"/>
    <lineage>
        <taxon>Eukaryota</taxon>
        <taxon>Metazoa</taxon>
        <taxon>Ecdysozoa</taxon>
        <taxon>Arthropoda</taxon>
        <taxon>Hexapoda</taxon>
        <taxon>Collembola</taxon>
        <taxon>Entomobryomorpha</taxon>
        <taxon>Isotomoidea</taxon>
        <taxon>Isotomidae</taxon>
        <taxon>Proisotominae</taxon>
        <taxon>Folsomia</taxon>
    </lineage>
</organism>
<feature type="compositionally biased region" description="Acidic residues" evidence="8">
    <location>
        <begin position="318"/>
        <end position="336"/>
    </location>
</feature>
<dbReference type="PANTHER" id="PTHR16275:SF8">
    <property type="entry name" value="COILED-COIL DOMAIN-CONTAINING PROTEIN 40"/>
    <property type="match status" value="1"/>
</dbReference>
<dbReference type="AlphaFoldDB" id="A0A226DM76"/>
<feature type="coiled-coil region" evidence="7">
    <location>
        <begin position="1118"/>
        <end position="1173"/>
    </location>
</feature>
<keyword evidence="6" id="KW-0520">NAD</keyword>
<dbReference type="GO" id="GO:0106274">
    <property type="term" value="F:NAD+-protein-arginine ADP-ribosyltransferase activity"/>
    <property type="evidence" value="ECO:0007669"/>
    <property type="project" value="UniProtKB-EC"/>
</dbReference>
<keyword evidence="2 6" id="KW-0328">Glycosyltransferase</keyword>
<dbReference type="EC" id="2.4.2.31" evidence="6"/>
<feature type="coiled-coil region" evidence="7">
    <location>
        <begin position="684"/>
        <end position="898"/>
    </location>
</feature>
<dbReference type="PANTHER" id="PTHR16275">
    <property type="entry name" value="COILED-COIL DOMAIN-CONTAINING PROTEIN 40"/>
    <property type="match status" value="1"/>
</dbReference>
<evidence type="ECO:0000256" key="5">
    <source>
        <dbReference type="ARBA" id="ARBA00047597"/>
    </source>
</evidence>
<dbReference type="Pfam" id="PF01129">
    <property type="entry name" value="ART"/>
    <property type="match status" value="1"/>
</dbReference>
<dbReference type="GO" id="GO:0016779">
    <property type="term" value="F:nucleotidyltransferase activity"/>
    <property type="evidence" value="ECO:0007669"/>
    <property type="project" value="UniProtKB-KW"/>
</dbReference>
<dbReference type="GO" id="GO:0035082">
    <property type="term" value="P:axoneme assembly"/>
    <property type="evidence" value="ECO:0007669"/>
    <property type="project" value="InterPro"/>
</dbReference>
<dbReference type="SUPFAM" id="SSF56399">
    <property type="entry name" value="ADP-ribosylation"/>
    <property type="match status" value="1"/>
</dbReference>
<feature type="coiled-coil region" evidence="7">
    <location>
        <begin position="994"/>
        <end position="1049"/>
    </location>
</feature>
<evidence type="ECO:0000256" key="1">
    <source>
        <dbReference type="ARBA" id="ARBA00009558"/>
    </source>
</evidence>
<feature type="region of interest" description="Disordered" evidence="8">
    <location>
        <begin position="103"/>
        <end position="399"/>
    </location>
</feature>
<feature type="compositionally biased region" description="Basic and acidic residues" evidence="8">
    <location>
        <begin position="290"/>
        <end position="315"/>
    </location>
</feature>
<dbReference type="GO" id="GO:0005737">
    <property type="term" value="C:cytoplasm"/>
    <property type="evidence" value="ECO:0007669"/>
    <property type="project" value="TreeGrafter"/>
</dbReference>
<keyword evidence="10" id="KW-1185">Reference proteome</keyword>
<protein>
    <recommendedName>
        <fullName evidence="6">NAD(P)(+)--arginine ADP-ribosyltransferase</fullName>
        <ecNumber evidence="6">2.4.2.31</ecNumber>
    </recommendedName>
    <alternativeName>
        <fullName evidence="6">Mono(ADP-ribosyl)transferase</fullName>
    </alternativeName>
</protein>
<comment type="caution">
    <text evidence="9">The sequence shown here is derived from an EMBL/GenBank/DDBJ whole genome shotgun (WGS) entry which is preliminary data.</text>
</comment>
<keyword evidence="3 6" id="KW-0808">Transferase</keyword>
<feature type="compositionally biased region" description="Acidic residues" evidence="8">
    <location>
        <begin position="270"/>
        <end position="285"/>
    </location>
</feature>
<dbReference type="Pfam" id="PF08647">
    <property type="entry name" value="BRE1"/>
    <property type="match status" value="1"/>
</dbReference>
<feature type="coiled-coil region" evidence="7">
    <location>
        <begin position="432"/>
        <end position="508"/>
    </location>
</feature>
<accession>A0A226DM76</accession>
<comment type="similarity">
    <text evidence="1 6">Belongs to the Arg-specific ADP-ribosyltransferase family.</text>
</comment>
<evidence type="ECO:0000313" key="10">
    <source>
        <dbReference type="Proteomes" id="UP000198287"/>
    </source>
</evidence>
<reference evidence="9 10" key="1">
    <citation type="submission" date="2015-12" db="EMBL/GenBank/DDBJ databases">
        <title>The genome of Folsomia candida.</title>
        <authorList>
            <person name="Faddeeva A."/>
            <person name="Derks M.F."/>
            <person name="Anvar Y."/>
            <person name="Smit S."/>
            <person name="Van Straalen N."/>
            <person name="Roelofs D."/>
        </authorList>
    </citation>
    <scope>NUCLEOTIDE SEQUENCE [LARGE SCALE GENOMIC DNA]</scope>
    <source>
        <strain evidence="9 10">VU population</strain>
        <tissue evidence="9">Whole body</tissue>
    </source>
</reference>
<evidence type="ECO:0000256" key="4">
    <source>
        <dbReference type="ARBA" id="ARBA00022695"/>
    </source>
</evidence>
<evidence type="ECO:0000256" key="2">
    <source>
        <dbReference type="ARBA" id="ARBA00022676"/>
    </source>
</evidence>
<dbReference type="OMA" id="RMQRIQK"/>
<dbReference type="STRING" id="158441.A0A226DM76"/>
<name>A0A226DM76_FOLCA</name>
<evidence type="ECO:0000256" key="7">
    <source>
        <dbReference type="SAM" id="Coils"/>
    </source>
</evidence>
<dbReference type="Proteomes" id="UP000198287">
    <property type="component" value="Unassembled WGS sequence"/>
</dbReference>
<evidence type="ECO:0000256" key="6">
    <source>
        <dbReference type="RuleBase" id="RU361228"/>
    </source>
</evidence>
<dbReference type="Gene3D" id="3.90.176.10">
    <property type="entry name" value="Toxin ADP-ribosyltransferase, Chain A, domain 1"/>
    <property type="match status" value="1"/>
</dbReference>
<evidence type="ECO:0000256" key="8">
    <source>
        <dbReference type="SAM" id="MobiDB-lite"/>
    </source>
</evidence>
<gene>
    <name evidence="9" type="ORF">Fcan01_18807</name>
</gene>
<feature type="compositionally biased region" description="Acidic residues" evidence="8">
    <location>
        <begin position="359"/>
        <end position="379"/>
    </location>
</feature>
<keyword evidence="4" id="KW-0548">Nucleotidyltransferase</keyword>
<dbReference type="EMBL" id="LNIX01000015">
    <property type="protein sequence ID" value="OXA46632.1"/>
    <property type="molecule type" value="Genomic_DNA"/>
</dbReference>